<name>A0ABT6H1L5_9BACI</name>
<proteinExistence type="predicted"/>
<gene>
    <name evidence="1" type="ORF">P6P90_04715</name>
</gene>
<dbReference type="Proteomes" id="UP001218246">
    <property type="component" value="Unassembled WGS sequence"/>
</dbReference>
<evidence type="ECO:0000313" key="1">
    <source>
        <dbReference type="EMBL" id="MDG5753299.1"/>
    </source>
</evidence>
<comment type="caution">
    <text evidence="1">The sequence shown here is derived from an EMBL/GenBank/DDBJ whole genome shotgun (WGS) entry which is preliminary data.</text>
</comment>
<accession>A0ABT6H1L5</accession>
<protein>
    <submittedName>
        <fullName evidence="1">Uncharacterized protein</fullName>
    </submittedName>
</protein>
<dbReference type="RefSeq" id="WP_124563400.1">
    <property type="nucleotide sequence ID" value="NZ_JARRRY010000001.1"/>
</dbReference>
<sequence>MERNKLFLKVVQESDFKKQASKEQLLCEAREEIEELVDDYGYEEILSGEHDDELCELLGEELFQQWLDTVRGSSDMRHQAIAFINGLGFEILDLIVILETECAISSDMFTSEIIKKMEKQLYEFPMLGDMSIFDLTMEEVDAHLLRITNGKIGLYL</sequence>
<keyword evidence="2" id="KW-1185">Reference proteome</keyword>
<dbReference type="EMBL" id="JARULN010000002">
    <property type="protein sequence ID" value="MDG5753299.1"/>
    <property type="molecule type" value="Genomic_DNA"/>
</dbReference>
<evidence type="ECO:0000313" key="2">
    <source>
        <dbReference type="Proteomes" id="UP001218246"/>
    </source>
</evidence>
<organism evidence="1 2">
    <name type="scientific">Ectobacillus antri</name>
    <dbReference type="NCBI Taxonomy" id="2486280"/>
    <lineage>
        <taxon>Bacteria</taxon>
        <taxon>Bacillati</taxon>
        <taxon>Bacillota</taxon>
        <taxon>Bacilli</taxon>
        <taxon>Bacillales</taxon>
        <taxon>Bacillaceae</taxon>
        <taxon>Ectobacillus</taxon>
    </lineage>
</organism>
<reference evidence="1 2" key="1">
    <citation type="submission" date="2023-04" db="EMBL/GenBank/DDBJ databases">
        <title>Ectobacillus antri isolated from activated sludge.</title>
        <authorList>
            <person name="Yan P."/>
            <person name="Liu X."/>
        </authorList>
    </citation>
    <scope>NUCLEOTIDE SEQUENCE [LARGE SCALE GENOMIC DNA]</scope>
    <source>
        <strain evidence="1 2">C18H</strain>
    </source>
</reference>